<name>A0ACD5HNH7_9PROT</name>
<dbReference type="Proteomes" id="UP000271650">
    <property type="component" value="Chromosome"/>
</dbReference>
<proteinExistence type="predicted"/>
<sequence>MRLETAGFPMSRRGRPRPGNRLSSLPGQWPRTTLWRTVVLLALLFLISQGTVFVLYHRYVLDPAAQRFAEFLLQSYRAIPPPGTPPSDTLQWLPSNARPGTISGNYFFAQSARAIARLAPGAALRMGSASPGGTWVWIHGGTGRPWLGMRISPVNFGGSTFILMRLMIIAFFTLLGAILIVRQINLPLLRLADRARSIGRGEVPEAPPSVGGPAEVQELEKAIQRMAQDLHILYEERAILLTGISHELRTPLSRLLLALHLPDAPLLEQKEAMQVDVTEMDEILDKFLALVRSGQEEKSIVNPPETLLARMAQIGRERYGLKIRTATPPALPSVAYRPMAMERVFRNLFDNAARYGEGRLEIAVDEEAGEIVFRLRDFGPGVPAAYLSLLGNAPLPNQRGVVHGSGIGLRICQRIIALHGGSLRFANAGGLVVEIRLPISSTSY</sequence>
<organism evidence="1 2">
    <name type="scientific">Acidithiobacillus sulfuriphilus</name>
    <dbReference type="NCBI Taxonomy" id="1867749"/>
    <lineage>
        <taxon>Bacteria</taxon>
        <taxon>Pseudomonadati</taxon>
        <taxon>Pseudomonadota</taxon>
        <taxon>Acidithiobacillia</taxon>
        <taxon>Acidithiobacillales</taxon>
        <taxon>Acidithiobacillaceae</taxon>
        <taxon>Acidithiobacillus</taxon>
    </lineage>
</organism>
<dbReference type="EMBL" id="CP127527">
    <property type="protein sequence ID" value="XRI77319.1"/>
    <property type="molecule type" value="Genomic_DNA"/>
</dbReference>
<reference evidence="1 2" key="1">
    <citation type="journal article" date="2019" name="Int. J. Syst. Evol. Microbiol.">
        <title>Acidithiobacillus sulfuriphilus sp. nov.: an extremely acidophilic sulfur-oxidizing chemolithotroph isolated from a neutral pH environment.</title>
        <authorList>
            <person name="Falagan C."/>
            <person name="Moya-Beltran A."/>
            <person name="Castro M."/>
            <person name="Quatrini R."/>
            <person name="Johnson D.B."/>
        </authorList>
    </citation>
    <scope>NUCLEOTIDE SEQUENCE [LARGE SCALE GENOMIC DNA]</scope>
    <source>
        <strain evidence="1 2">CJ-2</strain>
    </source>
</reference>
<evidence type="ECO:0000313" key="1">
    <source>
        <dbReference type="EMBL" id="XRI77319.1"/>
    </source>
</evidence>
<gene>
    <name evidence="1" type="ORF">EC580_001195</name>
</gene>
<protein>
    <submittedName>
        <fullName evidence="1">ATP-binding protein</fullName>
    </submittedName>
</protein>
<keyword evidence="1" id="KW-0067">ATP-binding</keyword>
<evidence type="ECO:0000313" key="2">
    <source>
        <dbReference type="Proteomes" id="UP000271650"/>
    </source>
</evidence>
<keyword evidence="2" id="KW-1185">Reference proteome</keyword>
<accession>A0ACD5HNH7</accession>
<keyword evidence="1" id="KW-0547">Nucleotide-binding</keyword>